<name>C4J3U8_MAIZE</name>
<sequence length="189" mass="21347">MSCFHSVPDELEAVGPGVPLHEAHEAVPLLRRAHHVLGLDPRRLAVHELGAHVHGLQHALVVHHVKARDVAQLRRRVEHRRTLEREDGHAVGAVAGLGQPHVRDRLLVRALDELDRRPARHRHHLRPPPSPRALNRRYAVEQRLQVQAQVLLLMLLARDTCDVVPTGMLCCPCRHRRGDSKSLHHCGHP</sequence>
<organism evidence="1">
    <name type="scientific">Zea mays</name>
    <name type="common">Maize</name>
    <dbReference type="NCBI Taxonomy" id="4577"/>
    <lineage>
        <taxon>Eukaryota</taxon>
        <taxon>Viridiplantae</taxon>
        <taxon>Streptophyta</taxon>
        <taxon>Embryophyta</taxon>
        <taxon>Tracheophyta</taxon>
        <taxon>Spermatophyta</taxon>
        <taxon>Magnoliopsida</taxon>
        <taxon>Liliopsida</taxon>
        <taxon>Poales</taxon>
        <taxon>Poaceae</taxon>
        <taxon>PACMAD clade</taxon>
        <taxon>Panicoideae</taxon>
        <taxon>Andropogonodae</taxon>
        <taxon>Andropogoneae</taxon>
        <taxon>Tripsacinae</taxon>
        <taxon>Zea</taxon>
    </lineage>
</organism>
<protein>
    <submittedName>
        <fullName evidence="1">Uncharacterized protein</fullName>
    </submittedName>
</protein>
<dbReference type="EMBL" id="BT085495">
    <property type="protein sequence ID" value="ACR35848.1"/>
    <property type="molecule type" value="mRNA"/>
</dbReference>
<reference evidence="1" key="1">
    <citation type="journal article" date="2009" name="PLoS Genet.">
        <title>Sequencing, mapping, and analysis of 27,455 maize full-length cDNAs.</title>
        <authorList>
            <person name="Soderlund C."/>
            <person name="Descour A."/>
            <person name="Kudrna D."/>
            <person name="Bomhoff M."/>
            <person name="Boyd L."/>
            <person name="Currie J."/>
            <person name="Angelova A."/>
            <person name="Collura K."/>
            <person name="Wissotski M."/>
            <person name="Ashley E."/>
            <person name="Morrow D."/>
            <person name="Fernandes J."/>
            <person name="Walbot V."/>
            <person name="Yu Y."/>
        </authorList>
    </citation>
    <scope>NUCLEOTIDE SEQUENCE</scope>
    <source>
        <strain evidence="1">B73</strain>
    </source>
</reference>
<evidence type="ECO:0000313" key="1">
    <source>
        <dbReference type="EMBL" id="ACR35848.1"/>
    </source>
</evidence>
<reference evidence="1" key="2">
    <citation type="submission" date="2012-06" db="EMBL/GenBank/DDBJ databases">
        <authorList>
            <person name="Yu Y."/>
            <person name="Currie J."/>
            <person name="Lomeli R."/>
            <person name="Angelova A."/>
            <person name="Collura K."/>
            <person name="Wissotski M."/>
            <person name="Campos D."/>
            <person name="Kudrna D."/>
            <person name="Golser W."/>
            <person name="Ashely E."/>
            <person name="Descour A."/>
            <person name="Fernandes J."/>
            <person name="Soderlund C."/>
            <person name="Walbot V."/>
        </authorList>
    </citation>
    <scope>NUCLEOTIDE SEQUENCE</scope>
    <source>
        <strain evidence="1">B73</strain>
    </source>
</reference>
<dbReference type="AlphaFoldDB" id="C4J3U8"/>
<proteinExistence type="evidence at transcript level"/>
<accession>C4J3U8</accession>